<dbReference type="InterPro" id="IPR036942">
    <property type="entry name" value="Beta-barrel_TonB_sf"/>
</dbReference>
<sequence>MNLFTGSPRGKELSATSYKKREGDKEPGFLREHPGISKQIITKICIFLFALTVIQWQTATSAMSASLAIDITGKVTDDKGEALPGVNILLKGSSKGTTTDIKGEFKISVPDNNAVLVFSFVGFQPQEVAVGGKSVLTVTMLSSNKALDEVVVIGYGTQKKVNMTGSVAAISSSSIENRPVTNVSSSLAGLAPGVFVRQGSGKPGSDGATIRIRGTGTLNNSDALVIIDGIMGSMDAVNPNDIESISILKDAASASIYGSLAANGVIVITTKKGSQNKMNVTYTGLYSSSTPMNRPTFVSDNARHMRLFNEGARNIGQADVYSAATIALWDEANKNPDGLTALGIPNRVAYPNTDWGKVVLTNNVVQNHNIAVNGGSEKASYNLSMGYLDNQGLMKNTGLKRYQLRANVEARINKFLTLGTQTFASNQSVGMANTDNLFNFLRQTTPGIYPYYNGKYGFAPAPEEPVTNNNLLTYLDGTGGNNNTNRFNTTVYATLTLLKGLTFETKMNYQMRMQEQNSYSNPIERWDFATNILRSQASTPDQLTTSYSFNKDYLLTFDNVLRYNTTIGRDHDLGGLIGYNQNYFDYYEFSATKKGLIDYTSTTLSSASDMSAISGSEYDRAMRSYFGRINYAFRSKYLLEANLRYDGSSKFASESRWGVFPSFSAGWRIMEEPFMESVRPYIQNMKLRASWGQLGNNIMNSDLSRGNYDYQATYDKVNYSFNGISASGLVQSKYANALLQWEKTTVTDIGLEASILKGRVNVEVDYYNKLTDGILTTPPIYLTAGTKTAPTQNTAAVLNRGLEVAVTWKNRIGKVDFSIGGNFAYNMNNVTTYKGQLQEGWGTDANGNKVYNSNLGTVSSGGDNRILEGHKINEYYLLNLYKGDGSHFNADGTPNIKGGPKDGMIRTKDDMAWIQAMVAAGYTFQPVGKVGKSQIYYGDYIYADTNGDGIYGNSFDKSFTGTSADPKYNFGLNMSVAWNNFDFSMLWAGSGGLQYYWNAEGYNNSIVRLGNGVATRIADDHYYYNDANPEDPANNINGTFPRLKFGGDSQNTASSTAWLYDATYVKLKNVQLGYSLPQSLLKKISVNRARIFVSGENLLLITAYPGLDPEIGASVGYPTMKQFAMGVNVTF</sequence>
<evidence type="ECO:0000256" key="1">
    <source>
        <dbReference type="ARBA" id="ARBA00004571"/>
    </source>
</evidence>
<evidence type="ECO:0000256" key="6">
    <source>
        <dbReference type="ARBA" id="ARBA00023237"/>
    </source>
</evidence>
<feature type="region of interest" description="Disordered" evidence="8">
    <location>
        <begin position="1"/>
        <end position="29"/>
    </location>
</feature>
<dbReference type="InterPro" id="IPR008969">
    <property type="entry name" value="CarboxyPept-like_regulatory"/>
</dbReference>
<dbReference type="InterPro" id="IPR037066">
    <property type="entry name" value="Plug_dom_sf"/>
</dbReference>
<keyword evidence="4 7" id="KW-0812">Transmembrane</keyword>
<feature type="compositionally biased region" description="Basic and acidic residues" evidence="8">
    <location>
        <begin position="19"/>
        <end position="29"/>
    </location>
</feature>
<keyword evidence="2 7" id="KW-0813">Transport</keyword>
<evidence type="ECO:0000259" key="9">
    <source>
        <dbReference type="Pfam" id="PF07715"/>
    </source>
</evidence>
<dbReference type="NCBIfam" id="TIGR04057">
    <property type="entry name" value="SusC_RagA_signa"/>
    <property type="match status" value="1"/>
</dbReference>
<keyword evidence="3 7" id="KW-1134">Transmembrane beta strand</keyword>
<proteinExistence type="inferred from homology"/>
<dbReference type="EMBL" id="FOXH01000001">
    <property type="protein sequence ID" value="SFP03196.1"/>
    <property type="molecule type" value="Genomic_DNA"/>
</dbReference>
<dbReference type="Gene3D" id="2.40.170.20">
    <property type="entry name" value="TonB-dependent receptor, beta-barrel domain"/>
    <property type="match status" value="1"/>
</dbReference>
<dbReference type="InterPro" id="IPR023997">
    <property type="entry name" value="TonB-dep_OMP_SusC/RagA_CS"/>
</dbReference>
<dbReference type="Pfam" id="PF07715">
    <property type="entry name" value="Plug"/>
    <property type="match status" value="1"/>
</dbReference>
<evidence type="ECO:0000256" key="8">
    <source>
        <dbReference type="SAM" id="MobiDB-lite"/>
    </source>
</evidence>
<comment type="similarity">
    <text evidence="7">Belongs to the TonB-dependent receptor family.</text>
</comment>
<dbReference type="NCBIfam" id="TIGR04056">
    <property type="entry name" value="OMP_RagA_SusC"/>
    <property type="match status" value="1"/>
</dbReference>
<evidence type="ECO:0000256" key="5">
    <source>
        <dbReference type="ARBA" id="ARBA00023136"/>
    </source>
</evidence>
<evidence type="ECO:0000313" key="11">
    <source>
        <dbReference type="Proteomes" id="UP000199306"/>
    </source>
</evidence>
<dbReference type="SUPFAM" id="SSF56935">
    <property type="entry name" value="Porins"/>
    <property type="match status" value="1"/>
</dbReference>
<reference evidence="10 11" key="1">
    <citation type="submission" date="2016-10" db="EMBL/GenBank/DDBJ databases">
        <authorList>
            <person name="de Groot N.N."/>
        </authorList>
    </citation>
    <scope>NUCLEOTIDE SEQUENCE [LARGE SCALE GENOMIC DNA]</scope>
    <source>
        <strain evidence="11">E92,LMG 26720,CCM 7988</strain>
    </source>
</reference>
<dbReference type="FunFam" id="2.170.130.10:FF:000003">
    <property type="entry name" value="SusC/RagA family TonB-linked outer membrane protein"/>
    <property type="match status" value="1"/>
</dbReference>
<dbReference type="Proteomes" id="UP000199306">
    <property type="component" value="Unassembled WGS sequence"/>
</dbReference>
<dbReference type="Gene3D" id="2.60.40.1120">
    <property type="entry name" value="Carboxypeptidase-like, regulatory domain"/>
    <property type="match status" value="1"/>
</dbReference>
<dbReference type="PROSITE" id="PS52016">
    <property type="entry name" value="TONB_DEPENDENT_REC_3"/>
    <property type="match status" value="1"/>
</dbReference>
<protein>
    <submittedName>
        <fullName evidence="10">TonB-linked outer membrane protein, SusC/RagA family</fullName>
    </submittedName>
</protein>
<dbReference type="GO" id="GO:0009279">
    <property type="term" value="C:cell outer membrane"/>
    <property type="evidence" value="ECO:0007669"/>
    <property type="project" value="UniProtKB-SubCell"/>
</dbReference>
<keyword evidence="6 7" id="KW-0998">Cell outer membrane</keyword>
<dbReference type="AlphaFoldDB" id="A0A1I5M2L4"/>
<gene>
    <name evidence="10" type="ORF">SAMN04515674_10164</name>
</gene>
<keyword evidence="11" id="KW-1185">Reference proteome</keyword>
<organism evidence="10 11">
    <name type="scientific">Pseudarcicella hirudinis</name>
    <dbReference type="NCBI Taxonomy" id="1079859"/>
    <lineage>
        <taxon>Bacteria</taxon>
        <taxon>Pseudomonadati</taxon>
        <taxon>Bacteroidota</taxon>
        <taxon>Cytophagia</taxon>
        <taxon>Cytophagales</taxon>
        <taxon>Flectobacillaceae</taxon>
        <taxon>Pseudarcicella</taxon>
    </lineage>
</organism>
<dbReference type="Pfam" id="PF13715">
    <property type="entry name" value="CarbopepD_reg_2"/>
    <property type="match status" value="1"/>
</dbReference>
<dbReference type="InterPro" id="IPR012910">
    <property type="entry name" value="Plug_dom"/>
</dbReference>
<evidence type="ECO:0000256" key="2">
    <source>
        <dbReference type="ARBA" id="ARBA00022448"/>
    </source>
</evidence>
<dbReference type="RefSeq" id="WP_218159127.1">
    <property type="nucleotide sequence ID" value="NZ_FOXH01000001.1"/>
</dbReference>
<dbReference type="Gene3D" id="2.170.130.10">
    <property type="entry name" value="TonB-dependent receptor, plug domain"/>
    <property type="match status" value="1"/>
</dbReference>
<keyword evidence="5 7" id="KW-0472">Membrane</keyword>
<accession>A0A1I5M2L4</accession>
<evidence type="ECO:0000256" key="3">
    <source>
        <dbReference type="ARBA" id="ARBA00022452"/>
    </source>
</evidence>
<dbReference type="STRING" id="1079859.SAMN04515674_10164"/>
<evidence type="ECO:0000256" key="7">
    <source>
        <dbReference type="PROSITE-ProRule" id="PRU01360"/>
    </source>
</evidence>
<dbReference type="InterPro" id="IPR023996">
    <property type="entry name" value="TonB-dep_OMP_SusC/RagA"/>
</dbReference>
<dbReference type="SUPFAM" id="SSF49464">
    <property type="entry name" value="Carboxypeptidase regulatory domain-like"/>
    <property type="match status" value="1"/>
</dbReference>
<feature type="domain" description="TonB-dependent receptor plug" evidence="9">
    <location>
        <begin position="160"/>
        <end position="265"/>
    </location>
</feature>
<name>A0A1I5M2L4_9BACT</name>
<evidence type="ECO:0000256" key="4">
    <source>
        <dbReference type="ARBA" id="ARBA00022692"/>
    </source>
</evidence>
<evidence type="ECO:0000313" key="10">
    <source>
        <dbReference type="EMBL" id="SFP03196.1"/>
    </source>
</evidence>
<dbReference type="InterPro" id="IPR039426">
    <property type="entry name" value="TonB-dep_rcpt-like"/>
</dbReference>
<comment type="subcellular location">
    <subcellularLocation>
        <location evidence="1 7">Cell outer membrane</location>
        <topology evidence="1 7">Multi-pass membrane protein</topology>
    </subcellularLocation>
</comment>